<dbReference type="EMBL" id="CP002159">
    <property type="protein sequence ID" value="ADL54343.1"/>
    <property type="molecule type" value="Genomic_DNA"/>
</dbReference>
<dbReference type="AlphaFoldDB" id="D9SJ67"/>
<protein>
    <submittedName>
        <fullName evidence="3">Uncharacterized protein</fullName>
    </submittedName>
</protein>
<dbReference type="STRING" id="395494.Galf_0298"/>
<reference evidence="3 4" key="1">
    <citation type="submission" date="2010-08" db="EMBL/GenBank/DDBJ databases">
        <title>Complete sequence of Gallionella capsiferriformans ES-2.</title>
        <authorList>
            <consortium name="US DOE Joint Genome Institute"/>
            <person name="Lucas S."/>
            <person name="Copeland A."/>
            <person name="Lapidus A."/>
            <person name="Cheng J.-F."/>
            <person name="Bruce D."/>
            <person name="Goodwin L."/>
            <person name="Pitluck S."/>
            <person name="Chertkov O."/>
            <person name="Davenport K.W."/>
            <person name="Detter J.C."/>
            <person name="Han C."/>
            <person name="Tapia R."/>
            <person name="Land M."/>
            <person name="Hauser L."/>
            <person name="Chang Y.-J."/>
            <person name="Jeffries C."/>
            <person name="Kyrpides N."/>
            <person name="Ivanova N."/>
            <person name="Mikhailova N."/>
            <person name="Shelobolina E.S."/>
            <person name="Picardal F."/>
            <person name="Roden E."/>
            <person name="Emerson D."/>
            <person name="Woyke T."/>
        </authorList>
    </citation>
    <scope>NUCLEOTIDE SEQUENCE [LARGE SCALE GENOMIC DNA]</scope>
    <source>
        <strain evidence="3 4">ES-2</strain>
    </source>
</reference>
<dbReference type="Proteomes" id="UP000001235">
    <property type="component" value="Chromosome"/>
</dbReference>
<proteinExistence type="predicted"/>
<dbReference type="KEGG" id="gca:Galf_0298"/>
<feature type="region of interest" description="Disordered" evidence="1">
    <location>
        <begin position="28"/>
        <end position="54"/>
    </location>
</feature>
<evidence type="ECO:0000313" key="4">
    <source>
        <dbReference type="Proteomes" id="UP000001235"/>
    </source>
</evidence>
<name>D9SJ67_GALCS</name>
<evidence type="ECO:0000256" key="1">
    <source>
        <dbReference type="SAM" id="MobiDB-lite"/>
    </source>
</evidence>
<feature type="chain" id="PRO_5003128198" evidence="2">
    <location>
        <begin position="19"/>
        <end position="77"/>
    </location>
</feature>
<feature type="compositionally biased region" description="Basic and acidic residues" evidence="1">
    <location>
        <begin position="34"/>
        <end position="53"/>
    </location>
</feature>
<dbReference type="RefSeq" id="WP_013292286.1">
    <property type="nucleotide sequence ID" value="NC_014394.1"/>
</dbReference>
<evidence type="ECO:0000313" key="3">
    <source>
        <dbReference type="EMBL" id="ADL54343.1"/>
    </source>
</evidence>
<gene>
    <name evidence="3" type="ordered locus">Galf_0298</name>
</gene>
<organism evidence="3 4">
    <name type="scientific">Gallionella capsiferriformans (strain ES-2)</name>
    <name type="common">Gallionella ferruginea capsiferriformans (strain ES-2)</name>
    <dbReference type="NCBI Taxonomy" id="395494"/>
    <lineage>
        <taxon>Bacteria</taxon>
        <taxon>Pseudomonadati</taxon>
        <taxon>Pseudomonadota</taxon>
        <taxon>Betaproteobacteria</taxon>
        <taxon>Nitrosomonadales</taxon>
        <taxon>Gallionellaceae</taxon>
        <taxon>Gallionella</taxon>
    </lineage>
</organism>
<evidence type="ECO:0000256" key="2">
    <source>
        <dbReference type="SAM" id="SignalP"/>
    </source>
</evidence>
<dbReference type="HOGENOM" id="CLU_2632976_0_0_4"/>
<keyword evidence="2" id="KW-0732">Signal</keyword>
<feature type="signal peptide" evidence="2">
    <location>
        <begin position="1"/>
        <end position="18"/>
    </location>
</feature>
<keyword evidence="4" id="KW-1185">Reference proteome</keyword>
<accession>D9SJ67</accession>
<sequence precursor="true">MRKVILFLALFYGAQAYACDVKHGPVKHKSHKHPCAEHESQPCPMQDKHHAGEAAKSAAVLKAPVLDKIVPDAQPSH</sequence>